<feature type="transmembrane region" description="Helical" evidence="4">
    <location>
        <begin position="9"/>
        <end position="27"/>
    </location>
</feature>
<evidence type="ECO:0000256" key="2">
    <source>
        <dbReference type="ARBA" id="ARBA00010742"/>
    </source>
</evidence>
<evidence type="ECO:0000256" key="1">
    <source>
        <dbReference type="ARBA" id="ARBA00004418"/>
    </source>
</evidence>
<evidence type="ECO:0000256" key="3">
    <source>
        <dbReference type="ARBA" id="ARBA00022729"/>
    </source>
</evidence>
<dbReference type="SUPFAM" id="SSF53850">
    <property type="entry name" value="Periplasmic binding protein-like II"/>
    <property type="match status" value="1"/>
</dbReference>
<feature type="domain" description="Solute-binding protein family 3/N-terminal" evidence="5">
    <location>
        <begin position="37"/>
        <end position="257"/>
    </location>
</feature>
<dbReference type="Pfam" id="PF09084">
    <property type="entry name" value="NMT1"/>
    <property type="match status" value="1"/>
</dbReference>
<dbReference type="InterPro" id="IPR015168">
    <property type="entry name" value="SsuA/THI5"/>
</dbReference>
<dbReference type="SMART" id="SM00062">
    <property type="entry name" value="PBPb"/>
    <property type="match status" value="1"/>
</dbReference>
<gene>
    <name evidence="6" type="ORF">CR105_25120</name>
</gene>
<keyword evidence="4" id="KW-1133">Transmembrane helix</keyword>
<reference evidence="6 7" key="1">
    <citation type="submission" date="2017-10" db="EMBL/GenBank/DDBJ databases">
        <title>Massilia psychrophilum sp. nov., a novel purple-pigmented bacterium isolated from Tianshan glacier, Xinjiang Municipality, China.</title>
        <authorList>
            <person name="Wang H."/>
        </authorList>
    </citation>
    <scope>NUCLEOTIDE SEQUENCE [LARGE SCALE GENOMIC DNA]</scope>
    <source>
        <strain evidence="6 7">JCM 30074</strain>
    </source>
</reference>
<keyword evidence="3" id="KW-0732">Signal</keyword>
<protein>
    <recommendedName>
        <fullName evidence="5">Solute-binding protein family 3/N-terminal domain-containing protein</fullName>
    </recommendedName>
</protein>
<evidence type="ECO:0000313" key="6">
    <source>
        <dbReference type="EMBL" id="PIL42283.1"/>
    </source>
</evidence>
<dbReference type="InterPro" id="IPR001638">
    <property type="entry name" value="Solute-binding_3/MltF_N"/>
</dbReference>
<sequence length="335" mass="35913">MTMPSLSRIAVPLLMAGAAIALGWYGWQRSDATAAESITIAIPTQMSAGTVFVARDKGLFSRQDLAVTVQSFTLGKQALQSVLDDKADLALVADVPFMFARANQQPIAVVATVFASRHTMALLGRLDRGINAPGDLAGKTLGTVKGTNAQYFLDKLLAIHAIPDAAVMIVELQPEQFDAALRSGQVDALTAWSPLLTRIQAAHGANAAVLMEPDMFVYRFVLVGKKRFLDAHPERVARALSALADAAASIQEHPAEAQALIARAIGLQPQQLAASFRAGDYALSLDQSLLLSLDDQTRWAMKRGLIRAGRVPNYLDAIDVRPLALTQPAAIKLIR</sequence>
<comment type="subcellular location">
    <subcellularLocation>
        <location evidence="1">Periplasm</location>
    </subcellularLocation>
</comment>
<evidence type="ECO:0000313" key="7">
    <source>
        <dbReference type="Proteomes" id="UP000230390"/>
    </source>
</evidence>
<comment type="caution">
    <text evidence="6">The sequence shown here is derived from an EMBL/GenBank/DDBJ whole genome shotgun (WGS) entry which is preliminary data.</text>
</comment>
<dbReference type="Gene3D" id="3.40.190.10">
    <property type="entry name" value="Periplasmic binding protein-like II"/>
    <property type="match status" value="2"/>
</dbReference>
<keyword evidence="4" id="KW-0812">Transmembrane</keyword>
<organism evidence="6 7">
    <name type="scientific">Massilia eurypsychrophila</name>
    <dbReference type="NCBI Taxonomy" id="1485217"/>
    <lineage>
        <taxon>Bacteria</taxon>
        <taxon>Pseudomonadati</taxon>
        <taxon>Pseudomonadota</taxon>
        <taxon>Betaproteobacteria</taxon>
        <taxon>Burkholderiales</taxon>
        <taxon>Oxalobacteraceae</taxon>
        <taxon>Telluria group</taxon>
        <taxon>Massilia</taxon>
    </lineage>
</organism>
<dbReference type="AlphaFoldDB" id="A0A2G8T8I2"/>
<dbReference type="Proteomes" id="UP000230390">
    <property type="component" value="Unassembled WGS sequence"/>
</dbReference>
<comment type="similarity">
    <text evidence="2">Belongs to the bacterial solute-binding protein SsuA/TauA family.</text>
</comment>
<accession>A0A2G8T8I2</accession>
<evidence type="ECO:0000259" key="5">
    <source>
        <dbReference type="SMART" id="SM00062"/>
    </source>
</evidence>
<name>A0A2G8T8I2_9BURK</name>
<dbReference type="PANTHER" id="PTHR30024:SF47">
    <property type="entry name" value="TAURINE-BINDING PERIPLASMIC PROTEIN"/>
    <property type="match status" value="1"/>
</dbReference>
<dbReference type="PANTHER" id="PTHR30024">
    <property type="entry name" value="ALIPHATIC SULFONATES-BINDING PROTEIN-RELATED"/>
    <property type="match status" value="1"/>
</dbReference>
<keyword evidence="4" id="KW-0472">Membrane</keyword>
<keyword evidence="7" id="KW-1185">Reference proteome</keyword>
<dbReference type="OrthoDB" id="286202at2"/>
<dbReference type="EMBL" id="PDOC01000030">
    <property type="protein sequence ID" value="PIL42283.1"/>
    <property type="molecule type" value="Genomic_DNA"/>
</dbReference>
<proteinExistence type="inferred from homology"/>
<dbReference type="GO" id="GO:0042597">
    <property type="term" value="C:periplasmic space"/>
    <property type="evidence" value="ECO:0007669"/>
    <property type="project" value="UniProtKB-SubCell"/>
</dbReference>
<dbReference type="GO" id="GO:0042918">
    <property type="term" value="P:alkanesulfonate transmembrane transport"/>
    <property type="evidence" value="ECO:0007669"/>
    <property type="project" value="TreeGrafter"/>
</dbReference>
<evidence type="ECO:0000256" key="4">
    <source>
        <dbReference type="SAM" id="Phobius"/>
    </source>
</evidence>